<organism evidence="2">
    <name type="scientific">viral metagenome</name>
    <dbReference type="NCBI Taxonomy" id="1070528"/>
    <lineage>
        <taxon>unclassified sequences</taxon>
        <taxon>metagenomes</taxon>
        <taxon>organismal metagenomes</taxon>
    </lineage>
</organism>
<proteinExistence type="predicted"/>
<reference evidence="2" key="1">
    <citation type="journal article" date="2020" name="Nature">
        <title>Giant virus diversity and host interactions through global metagenomics.</title>
        <authorList>
            <person name="Schulz F."/>
            <person name="Roux S."/>
            <person name="Paez-Espino D."/>
            <person name="Jungbluth S."/>
            <person name="Walsh D.A."/>
            <person name="Denef V.J."/>
            <person name="McMahon K.D."/>
            <person name="Konstantinidis K.T."/>
            <person name="Eloe-Fadrosh E.A."/>
            <person name="Kyrpides N.C."/>
            <person name="Woyke T."/>
        </authorList>
    </citation>
    <scope>NUCLEOTIDE SEQUENCE</scope>
    <source>
        <strain evidence="2">GVMAG-S-ERX555967-130</strain>
    </source>
</reference>
<protein>
    <submittedName>
        <fullName evidence="2">Uncharacterized protein</fullName>
    </submittedName>
</protein>
<sequence>MLSCAVGFTLLFASLWMSFVKRDTAMFQTFQETLDESQTLIYEGIVRERLSIYVMGMVLGLALGFTYYLKNPNDNFRLCKLLAIIYSVKLMFYYVYPKRPLMLYSLKNQEQVEAWADIYTEMKRRWVTSLGVGFVGYLVLSQSC</sequence>
<keyword evidence="1" id="KW-0472">Membrane</keyword>
<dbReference type="EMBL" id="MN738786">
    <property type="protein sequence ID" value="QHT36738.1"/>
    <property type="molecule type" value="Genomic_DNA"/>
</dbReference>
<keyword evidence="1" id="KW-1133">Transmembrane helix</keyword>
<feature type="transmembrane region" description="Helical" evidence="1">
    <location>
        <begin position="78"/>
        <end position="96"/>
    </location>
</feature>
<feature type="transmembrane region" description="Helical" evidence="1">
    <location>
        <begin position="50"/>
        <end position="69"/>
    </location>
</feature>
<accession>A0A6C0F579</accession>
<evidence type="ECO:0000256" key="1">
    <source>
        <dbReference type="SAM" id="Phobius"/>
    </source>
</evidence>
<dbReference type="AlphaFoldDB" id="A0A6C0F579"/>
<keyword evidence="1" id="KW-0812">Transmembrane</keyword>
<evidence type="ECO:0000313" key="2">
    <source>
        <dbReference type="EMBL" id="QHT36738.1"/>
    </source>
</evidence>
<name>A0A6C0F579_9ZZZZ</name>